<accession>A0A1R3JCX9</accession>
<protein>
    <submittedName>
        <fullName evidence="1">Uncharacterized protein</fullName>
    </submittedName>
</protein>
<evidence type="ECO:0000313" key="1">
    <source>
        <dbReference type="EMBL" id="OMO92688.1"/>
    </source>
</evidence>
<dbReference type="AlphaFoldDB" id="A0A1R3JCX9"/>
<feature type="non-terminal residue" evidence="1">
    <location>
        <position position="36"/>
    </location>
</feature>
<name>A0A1R3JCX9_COCAP</name>
<dbReference type="Proteomes" id="UP000188268">
    <property type="component" value="Unassembled WGS sequence"/>
</dbReference>
<sequence>MASVIHMPLNLSWLNLKQRKNKEKKIAAYLKFKFPL</sequence>
<keyword evidence="2" id="KW-1185">Reference proteome</keyword>
<dbReference type="Gramene" id="OMO92688">
    <property type="protein sequence ID" value="OMO92688"/>
    <property type="gene ID" value="CCACVL1_06783"/>
</dbReference>
<evidence type="ECO:0000313" key="2">
    <source>
        <dbReference type="Proteomes" id="UP000188268"/>
    </source>
</evidence>
<gene>
    <name evidence="1" type="ORF">CCACVL1_06783</name>
</gene>
<dbReference type="EMBL" id="AWWV01008163">
    <property type="protein sequence ID" value="OMO92688.1"/>
    <property type="molecule type" value="Genomic_DNA"/>
</dbReference>
<organism evidence="1 2">
    <name type="scientific">Corchorus capsularis</name>
    <name type="common">Jute</name>
    <dbReference type="NCBI Taxonomy" id="210143"/>
    <lineage>
        <taxon>Eukaryota</taxon>
        <taxon>Viridiplantae</taxon>
        <taxon>Streptophyta</taxon>
        <taxon>Embryophyta</taxon>
        <taxon>Tracheophyta</taxon>
        <taxon>Spermatophyta</taxon>
        <taxon>Magnoliopsida</taxon>
        <taxon>eudicotyledons</taxon>
        <taxon>Gunneridae</taxon>
        <taxon>Pentapetalae</taxon>
        <taxon>rosids</taxon>
        <taxon>malvids</taxon>
        <taxon>Malvales</taxon>
        <taxon>Malvaceae</taxon>
        <taxon>Grewioideae</taxon>
        <taxon>Apeibeae</taxon>
        <taxon>Corchorus</taxon>
    </lineage>
</organism>
<reference evidence="1 2" key="1">
    <citation type="submission" date="2013-09" db="EMBL/GenBank/DDBJ databases">
        <title>Corchorus capsularis genome sequencing.</title>
        <authorList>
            <person name="Alam M."/>
            <person name="Haque M.S."/>
            <person name="Islam M.S."/>
            <person name="Emdad E.M."/>
            <person name="Islam M.M."/>
            <person name="Ahmed B."/>
            <person name="Halim A."/>
            <person name="Hossen Q.M.M."/>
            <person name="Hossain M.Z."/>
            <person name="Ahmed R."/>
            <person name="Khan M.M."/>
            <person name="Islam R."/>
            <person name="Rashid M.M."/>
            <person name="Khan S.A."/>
            <person name="Rahman M.S."/>
            <person name="Alam M."/>
        </authorList>
    </citation>
    <scope>NUCLEOTIDE SEQUENCE [LARGE SCALE GENOMIC DNA]</scope>
    <source>
        <strain evidence="2">cv. CVL-1</strain>
        <tissue evidence="1">Whole seedling</tissue>
    </source>
</reference>
<proteinExistence type="predicted"/>
<comment type="caution">
    <text evidence="1">The sequence shown here is derived from an EMBL/GenBank/DDBJ whole genome shotgun (WGS) entry which is preliminary data.</text>
</comment>